<dbReference type="Pfam" id="PF15612">
    <property type="entry name" value="WHIM1"/>
    <property type="match status" value="1"/>
</dbReference>
<feature type="domain" description="WHIM1" evidence="4">
    <location>
        <begin position="154"/>
        <end position="196"/>
    </location>
</feature>
<dbReference type="PANTHER" id="PTHR42107:SF1">
    <property type="entry name" value="WHIM1 DOMAIN-CONTAINING PROTEIN"/>
    <property type="match status" value="1"/>
</dbReference>
<evidence type="ECO:0000313" key="5">
    <source>
        <dbReference type="EMBL" id="KAK0722340.1"/>
    </source>
</evidence>
<feature type="compositionally biased region" description="Acidic residues" evidence="3">
    <location>
        <begin position="452"/>
        <end position="495"/>
    </location>
</feature>
<feature type="region of interest" description="Disordered" evidence="3">
    <location>
        <begin position="519"/>
        <end position="566"/>
    </location>
</feature>
<reference evidence="5" key="1">
    <citation type="submission" date="2023-06" db="EMBL/GenBank/DDBJ databases">
        <title>Genome-scale phylogeny and comparative genomics of the fungal order Sordariales.</title>
        <authorList>
            <consortium name="Lawrence Berkeley National Laboratory"/>
            <person name="Hensen N."/>
            <person name="Bonometti L."/>
            <person name="Westerberg I."/>
            <person name="Brannstrom I.O."/>
            <person name="Guillou S."/>
            <person name="Cros-Aarteil S."/>
            <person name="Calhoun S."/>
            <person name="Haridas S."/>
            <person name="Kuo A."/>
            <person name="Mondo S."/>
            <person name="Pangilinan J."/>
            <person name="Riley R."/>
            <person name="LaButti K."/>
            <person name="Andreopoulos B."/>
            <person name="Lipzen A."/>
            <person name="Chen C."/>
            <person name="Yanf M."/>
            <person name="Daum C."/>
            <person name="Ng V."/>
            <person name="Clum A."/>
            <person name="Steindorff A."/>
            <person name="Ohm R."/>
            <person name="Martin F."/>
            <person name="Silar P."/>
            <person name="Natvig D."/>
            <person name="Lalanne C."/>
            <person name="Gautier V."/>
            <person name="Ament-velasquez S.L."/>
            <person name="Kruys A."/>
            <person name="Hutchinson M.I."/>
            <person name="Powell A.J."/>
            <person name="Barry K."/>
            <person name="Miller A.N."/>
            <person name="Grigoriev I.V."/>
            <person name="Debuchy R."/>
            <person name="Gladieux P."/>
            <person name="Thoren M.H."/>
            <person name="Johannesson H."/>
        </authorList>
    </citation>
    <scope>NUCLEOTIDE SEQUENCE</scope>
    <source>
        <strain evidence="5">SMH2392-1A</strain>
    </source>
</reference>
<feature type="compositionally biased region" description="Low complexity" evidence="3">
    <location>
        <begin position="388"/>
        <end position="398"/>
    </location>
</feature>
<evidence type="ECO:0000256" key="2">
    <source>
        <dbReference type="ARBA" id="ARBA00023242"/>
    </source>
</evidence>
<comment type="caution">
    <text evidence="5">The sequence shown here is derived from an EMBL/GenBank/DDBJ whole genome shotgun (WGS) entry which is preliminary data.</text>
</comment>
<organism evidence="5 6">
    <name type="scientific">Lasiosphaeria miniovina</name>
    <dbReference type="NCBI Taxonomy" id="1954250"/>
    <lineage>
        <taxon>Eukaryota</taxon>
        <taxon>Fungi</taxon>
        <taxon>Dikarya</taxon>
        <taxon>Ascomycota</taxon>
        <taxon>Pezizomycotina</taxon>
        <taxon>Sordariomycetes</taxon>
        <taxon>Sordariomycetidae</taxon>
        <taxon>Sordariales</taxon>
        <taxon>Lasiosphaeriaceae</taxon>
        <taxon>Lasiosphaeria</taxon>
    </lineage>
</organism>
<accession>A0AA40AUM8</accession>
<dbReference type="Proteomes" id="UP001172101">
    <property type="component" value="Unassembled WGS sequence"/>
</dbReference>
<protein>
    <recommendedName>
        <fullName evidence="4">WHIM1 domain-containing protein</fullName>
    </recommendedName>
</protein>
<proteinExistence type="predicted"/>
<evidence type="ECO:0000256" key="3">
    <source>
        <dbReference type="SAM" id="MobiDB-lite"/>
    </source>
</evidence>
<dbReference type="PANTHER" id="PTHR42107">
    <property type="entry name" value="YALI0D24453P"/>
    <property type="match status" value="1"/>
</dbReference>
<name>A0AA40AUM8_9PEZI</name>
<feature type="region of interest" description="Disordered" evidence="3">
    <location>
        <begin position="344"/>
        <end position="499"/>
    </location>
</feature>
<dbReference type="InterPro" id="IPR028942">
    <property type="entry name" value="WHIM1_dom"/>
</dbReference>
<evidence type="ECO:0000313" key="6">
    <source>
        <dbReference type="Proteomes" id="UP001172101"/>
    </source>
</evidence>
<gene>
    <name evidence="5" type="ORF">B0T26DRAFT_640709</name>
</gene>
<feature type="region of interest" description="Disordered" evidence="3">
    <location>
        <begin position="1"/>
        <end position="67"/>
    </location>
</feature>
<feature type="compositionally biased region" description="Low complexity" evidence="3">
    <location>
        <begin position="8"/>
        <end position="19"/>
    </location>
</feature>
<dbReference type="EMBL" id="JAUIRO010000003">
    <property type="protein sequence ID" value="KAK0722340.1"/>
    <property type="molecule type" value="Genomic_DNA"/>
</dbReference>
<keyword evidence="2" id="KW-0539">Nucleus</keyword>
<sequence length="636" mass="71334">MADDDSSDLSSISSLSAPPSEDESDIQLTHQHGILKFFHKVGKKPAQEPKDATPPRPRREPSPPHEYVLADNPDIAFIVMFRRRFTDAFPKSLPNFGPQELERDVVESLPGERVEHFLCALLGLLLNRKQDVKPGHYNRALEEAIQTHKGQWTKDWESQNPLSNSATFASMTPVQRLTLLRTLVHWALSSSDAIKTTINQHYKNRQDDDIHNPLSVQPYGSDGDKRRYFLIEGSDDMAFRMYRESNPAGINRTWWSVAGSIDELKALSEKLEKVDGGPKARALTRKIIEEIPRFEATEEKRRRREYRQMRKEQFKRPEVGLSLYEGRTRGKRMKYTYSDDEADFYTDSTNRRSTRNTRHHTPAEPSGPLTTASGRQIRAPTRLNAENASSGAPSAAPSVQGDNYAEDSEMNQDEPVSRISGRRGRPRRSAAVNHGMNGWAQTKSKKRKSDEYESDEEEESTSLDINDDEDEHIPDESDEEEEYFDAEAMDDDLDEAPGSSTLVFKFPVRVAFDEDSKVQRVPGPPVVVEKRKRPRAAHRNLIISDESESVGSTDAPDDDEPDFVPQPEEPAAEVIAVAIKRVTPDSAEKTAGRPTAGTPVKSPLTPSSGPPTALAFRGSPEKPQHVPATVDVGYAE</sequence>
<dbReference type="RefSeq" id="XP_060298264.1">
    <property type="nucleotide sequence ID" value="XM_060437256.1"/>
</dbReference>
<dbReference type="GeneID" id="85320526"/>
<keyword evidence="6" id="KW-1185">Reference proteome</keyword>
<comment type="subcellular location">
    <subcellularLocation>
        <location evidence="1">Nucleus</location>
    </subcellularLocation>
</comment>
<evidence type="ECO:0000259" key="4">
    <source>
        <dbReference type="Pfam" id="PF15612"/>
    </source>
</evidence>
<feature type="region of interest" description="Disordered" evidence="3">
    <location>
        <begin position="582"/>
        <end position="636"/>
    </location>
</feature>
<dbReference type="GO" id="GO:0005634">
    <property type="term" value="C:nucleus"/>
    <property type="evidence" value="ECO:0007669"/>
    <property type="project" value="UniProtKB-SubCell"/>
</dbReference>
<evidence type="ECO:0000256" key="1">
    <source>
        <dbReference type="ARBA" id="ARBA00004123"/>
    </source>
</evidence>
<feature type="compositionally biased region" description="Basic and acidic residues" evidence="3">
    <location>
        <begin position="45"/>
        <end position="63"/>
    </location>
</feature>
<dbReference type="AlphaFoldDB" id="A0AA40AUM8"/>
<feature type="compositionally biased region" description="Basic and acidic residues" evidence="3">
    <location>
        <begin position="582"/>
        <end position="591"/>
    </location>
</feature>